<dbReference type="EMBL" id="CP022415">
    <property type="protein sequence ID" value="ASM74169.1"/>
    <property type="molecule type" value="Genomic_DNA"/>
</dbReference>
<comment type="catalytic activity">
    <reaction evidence="4">
        <text>L-proline + NAD(+) = (S)-1-pyrroline-5-carboxylate + NADH + 2 H(+)</text>
        <dbReference type="Rhea" id="RHEA:14105"/>
        <dbReference type="ChEBI" id="CHEBI:15378"/>
        <dbReference type="ChEBI" id="CHEBI:17388"/>
        <dbReference type="ChEBI" id="CHEBI:57540"/>
        <dbReference type="ChEBI" id="CHEBI:57945"/>
        <dbReference type="ChEBI" id="CHEBI:60039"/>
        <dbReference type="EC" id="1.5.1.2"/>
    </reaction>
</comment>
<organism evidence="8 9">
    <name type="scientific">Pseudosulfitobacter pseudonitzschiae</name>
    <dbReference type="NCBI Taxonomy" id="1402135"/>
    <lineage>
        <taxon>Bacteria</taxon>
        <taxon>Pseudomonadati</taxon>
        <taxon>Pseudomonadota</taxon>
        <taxon>Alphaproteobacteria</taxon>
        <taxon>Rhodobacterales</taxon>
        <taxon>Roseobacteraceae</taxon>
        <taxon>Pseudosulfitobacter</taxon>
    </lineage>
</organism>
<evidence type="ECO:0000259" key="7">
    <source>
        <dbReference type="Pfam" id="PF14748"/>
    </source>
</evidence>
<evidence type="ECO:0000256" key="3">
    <source>
        <dbReference type="ARBA" id="ARBA00023002"/>
    </source>
</evidence>
<keyword evidence="4" id="KW-0641">Proline biosynthesis</keyword>
<dbReference type="SUPFAM" id="SSF51735">
    <property type="entry name" value="NAD(P)-binding Rossmann-fold domains"/>
    <property type="match status" value="1"/>
</dbReference>
<feature type="binding site" evidence="5">
    <location>
        <position position="60"/>
    </location>
    <ligand>
        <name>NADPH</name>
        <dbReference type="ChEBI" id="CHEBI:57783"/>
    </ligand>
</feature>
<dbReference type="GO" id="GO:0004735">
    <property type="term" value="F:pyrroline-5-carboxylate reductase activity"/>
    <property type="evidence" value="ECO:0007669"/>
    <property type="project" value="UniProtKB-UniRule"/>
</dbReference>
<comment type="catalytic activity">
    <reaction evidence="4">
        <text>L-proline + NADP(+) = (S)-1-pyrroline-5-carboxylate + NADPH + 2 H(+)</text>
        <dbReference type="Rhea" id="RHEA:14109"/>
        <dbReference type="ChEBI" id="CHEBI:15378"/>
        <dbReference type="ChEBI" id="CHEBI:17388"/>
        <dbReference type="ChEBI" id="CHEBI:57783"/>
        <dbReference type="ChEBI" id="CHEBI:58349"/>
        <dbReference type="ChEBI" id="CHEBI:60039"/>
        <dbReference type="EC" id="1.5.1.2"/>
    </reaction>
</comment>
<reference evidence="8 9" key="1">
    <citation type="submission" date="2017-07" db="EMBL/GenBank/DDBJ databases">
        <title>Genome Sequence of Sulfitobacter pseudonitzschiae Strain SMR1 Isolated from a culture of the Diatom Skeletonema marinoi.</title>
        <authorList>
            <person name="Topel M."/>
            <person name="Pinder M.I.M."/>
            <person name="Johansson O.N."/>
            <person name="Kourtchenko O."/>
            <person name="Godhe A."/>
            <person name="Clarke A.K."/>
        </authorList>
    </citation>
    <scope>NUCLEOTIDE SEQUENCE [LARGE SCALE GENOMIC DNA]</scope>
    <source>
        <strain evidence="8 9">SMR1</strain>
    </source>
</reference>
<evidence type="ECO:0000256" key="2">
    <source>
        <dbReference type="ARBA" id="ARBA00022857"/>
    </source>
</evidence>
<dbReference type="PIRSF" id="PIRSF000193">
    <property type="entry name" value="Pyrrol-5-carb_rd"/>
    <property type="match status" value="1"/>
</dbReference>
<dbReference type="UniPathway" id="UPA00098">
    <property type="reaction ID" value="UER00361"/>
</dbReference>
<dbReference type="SUPFAM" id="SSF48179">
    <property type="entry name" value="6-phosphogluconate dehydrogenase C-terminal domain-like"/>
    <property type="match status" value="1"/>
</dbReference>
<name>A0A221K598_9RHOB</name>
<dbReference type="Proteomes" id="UP000199754">
    <property type="component" value="Chromosome"/>
</dbReference>
<dbReference type="GO" id="GO:0055129">
    <property type="term" value="P:L-proline biosynthetic process"/>
    <property type="evidence" value="ECO:0007669"/>
    <property type="project" value="UniProtKB-UniRule"/>
</dbReference>
<dbReference type="InterPro" id="IPR000304">
    <property type="entry name" value="Pyrroline-COOH_reductase"/>
</dbReference>
<keyword evidence="4" id="KW-0963">Cytoplasm</keyword>
<protein>
    <recommendedName>
        <fullName evidence="4">Pyrroline-5-carboxylate reductase</fullName>
        <shortName evidence="4">P5C reductase</shortName>
        <shortName evidence="4">P5CR</shortName>
        <ecNumber evidence="4">1.5.1.2</ecNumber>
    </recommendedName>
    <alternativeName>
        <fullName evidence="4">PCA reductase</fullName>
    </alternativeName>
</protein>
<evidence type="ECO:0000256" key="4">
    <source>
        <dbReference type="HAMAP-Rule" id="MF_01925"/>
    </source>
</evidence>
<dbReference type="PANTHER" id="PTHR11645:SF0">
    <property type="entry name" value="PYRROLINE-5-CARBOXYLATE REDUCTASE 3"/>
    <property type="match status" value="1"/>
</dbReference>
<dbReference type="EC" id="1.5.1.2" evidence="4"/>
<comment type="similarity">
    <text evidence="1 4">Belongs to the pyrroline-5-carboxylate reductase family.</text>
</comment>
<evidence type="ECO:0000256" key="5">
    <source>
        <dbReference type="PIRSR" id="PIRSR000193-1"/>
    </source>
</evidence>
<accession>A0A221K598</accession>
<dbReference type="Pfam" id="PF03807">
    <property type="entry name" value="F420_oxidored"/>
    <property type="match status" value="1"/>
</dbReference>
<dbReference type="Pfam" id="PF14748">
    <property type="entry name" value="P5CR_dimer"/>
    <property type="match status" value="1"/>
</dbReference>
<dbReference type="RefSeq" id="WP_089421903.1">
    <property type="nucleotide sequence ID" value="NZ_CP022415.1"/>
</dbReference>
<evidence type="ECO:0000259" key="6">
    <source>
        <dbReference type="Pfam" id="PF03807"/>
    </source>
</evidence>
<feature type="binding site" evidence="5">
    <location>
        <begin position="11"/>
        <end position="17"/>
    </location>
    <ligand>
        <name>NADP(+)</name>
        <dbReference type="ChEBI" id="CHEBI:58349"/>
    </ligand>
</feature>
<dbReference type="Gene3D" id="1.10.3730.10">
    <property type="entry name" value="ProC C-terminal domain-like"/>
    <property type="match status" value="1"/>
</dbReference>
<dbReference type="Gene3D" id="3.40.50.720">
    <property type="entry name" value="NAD(P)-binding Rossmann-like Domain"/>
    <property type="match status" value="1"/>
</dbReference>
<dbReference type="GO" id="GO:0005737">
    <property type="term" value="C:cytoplasm"/>
    <property type="evidence" value="ECO:0007669"/>
    <property type="project" value="UniProtKB-SubCell"/>
</dbReference>
<dbReference type="KEGG" id="spse:SULPSESMR1_03394"/>
<dbReference type="PANTHER" id="PTHR11645">
    <property type="entry name" value="PYRROLINE-5-CARBOXYLATE REDUCTASE"/>
    <property type="match status" value="1"/>
</dbReference>
<proteinExistence type="inferred from homology"/>
<comment type="function">
    <text evidence="4">Catalyzes the reduction of 1-pyrroline-5-carboxylate (PCA) to L-proline.</text>
</comment>
<feature type="domain" description="Pyrroline-5-carboxylate reductase dimerisation" evidence="7">
    <location>
        <begin position="160"/>
        <end position="262"/>
    </location>
</feature>
<keyword evidence="9" id="KW-1185">Reference proteome</keyword>
<sequence length="264" mass="27165">MVSTAINIGIIGGSGMLGSAIATAILASGNIAPAQVWISNTSGQAPGFALNSSVHITKDNGTLVDACDMVILCVPPAAFPEIHIHAPDKLVMSVMAGVTLDQLGARTGAVRLVRAMSSPAASLALAYSPWIASPEVTSSDRHIVQIILEACGKTDEVFDESQLDHFTAMTGPVPGFVALFAQSMADHAERQGIAPEVADRAVRQLFLAAGTMMAAGAARPADHVREMIDYAGTTAAGLTAMLEADLPKSISDGLLAAADKAKSF</sequence>
<dbReference type="AlphaFoldDB" id="A0A221K598"/>
<comment type="subcellular location">
    <subcellularLocation>
        <location evidence="4">Cytoplasm</location>
    </subcellularLocation>
</comment>
<dbReference type="InterPro" id="IPR028939">
    <property type="entry name" value="P5C_Rdtase_cat_N"/>
</dbReference>
<gene>
    <name evidence="4 8" type="primary">proC</name>
    <name evidence="8" type="ORF">SULPSESMR1_03394</name>
</gene>
<comment type="pathway">
    <text evidence="4">Amino-acid biosynthesis; L-proline biosynthesis; L-proline from L-glutamate 5-semialdehyde: step 1/1.</text>
</comment>
<dbReference type="InterPro" id="IPR029036">
    <property type="entry name" value="P5CR_dimer"/>
</dbReference>
<evidence type="ECO:0000313" key="8">
    <source>
        <dbReference type="EMBL" id="ASM74169.1"/>
    </source>
</evidence>
<feature type="domain" description="Pyrroline-5-carboxylate reductase catalytic N-terminal" evidence="6">
    <location>
        <begin position="8"/>
        <end position="97"/>
    </location>
</feature>
<evidence type="ECO:0000313" key="9">
    <source>
        <dbReference type="Proteomes" id="UP000199754"/>
    </source>
</evidence>
<dbReference type="HAMAP" id="MF_01925">
    <property type="entry name" value="P5C_reductase"/>
    <property type="match status" value="1"/>
</dbReference>
<keyword evidence="4" id="KW-0028">Amino-acid biosynthesis</keyword>
<dbReference type="InterPro" id="IPR008927">
    <property type="entry name" value="6-PGluconate_DH-like_C_sf"/>
</dbReference>
<dbReference type="OrthoDB" id="8418678at2"/>
<keyword evidence="2 4" id="KW-0521">NADP</keyword>
<dbReference type="InterPro" id="IPR036291">
    <property type="entry name" value="NAD(P)-bd_dom_sf"/>
</dbReference>
<evidence type="ECO:0000256" key="1">
    <source>
        <dbReference type="ARBA" id="ARBA00005525"/>
    </source>
</evidence>
<keyword evidence="3 4" id="KW-0560">Oxidoreductase</keyword>